<keyword evidence="4" id="KW-1185">Reference proteome</keyword>
<organism evidence="3 4">
    <name type="scientific">Lipingzhangella rawalii</name>
    <dbReference type="NCBI Taxonomy" id="2055835"/>
    <lineage>
        <taxon>Bacteria</taxon>
        <taxon>Bacillati</taxon>
        <taxon>Actinomycetota</taxon>
        <taxon>Actinomycetes</taxon>
        <taxon>Streptosporangiales</taxon>
        <taxon>Nocardiopsidaceae</taxon>
        <taxon>Lipingzhangella</taxon>
    </lineage>
</organism>
<feature type="domain" description="AB hydrolase-1" evidence="2">
    <location>
        <begin position="34"/>
        <end position="274"/>
    </location>
</feature>
<reference evidence="4" key="1">
    <citation type="submission" date="2023-07" db="EMBL/GenBank/DDBJ databases">
        <title>Novel species in the genus Lipingzhangella isolated from Sambhar Salt Lake.</title>
        <authorList>
            <person name="Jiya N."/>
            <person name="Kajale S."/>
            <person name="Sharma A."/>
        </authorList>
    </citation>
    <scope>NUCLEOTIDE SEQUENCE [LARGE SCALE GENOMIC DNA]</scope>
    <source>
        <strain evidence="4">LS1_29</strain>
    </source>
</reference>
<dbReference type="Proteomes" id="UP001250214">
    <property type="component" value="Unassembled WGS sequence"/>
</dbReference>
<dbReference type="InterPro" id="IPR000073">
    <property type="entry name" value="AB_hydrolase_1"/>
</dbReference>
<evidence type="ECO:0000256" key="1">
    <source>
        <dbReference type="SAM" id="MobiDB-lite"/>
    </source>
</evidence>
<dbReference type="Pfam" id="PF00561">
    <property type="entry name" value="Abhydrolase_1"/>
    <property type="match status" value="1"/>
</dbReference>
<dbReference type="SUPFAM" id="SSF53474">
    <property type="entry name" value="alpha/beta-Hydrolases"/>
    <property type="match status" value="1"/>
</dbReference>
<comment type="caution">
    <text evidence="3">The sequence shown here is derived from an EMBL/GenBank/DDBJ whole genome shotgun (WGS) entry which is preliminary data.</text>
</comment>
<evidence type="ECO:0000259" key="2">
    <source>
        <dbReference type="Pfam" id="PF00561"/>
    </source>
</evidence>
<feature type="region of interest" description="Disordered" evidence="1">
    <location>
        <begin position="286"/>
        <end position="306"/>
    </location>
</feature>
<proteinExistence type="predicted"/>
<evidence type="ECO:0000313" key="4">
    <source>
        <dbReference type="Proteomes" id="UP001250214"/>
    </source>
</evidence>
<dbReference type="Gene3D" id="3.40.50.1820">
    <property type="entry name" value="alpha/beta hydrolase"/>
    <property type="match status" value="1"/>
</dbReference>
<dbReference type="InterPro" id="IPR050266">
    <property type="entry name" value="AB_hydrolase_sf"/>
</dbReference>
<dbReference type="PRINTS" id="PR00111">
    <property type="entry name" value="ABHYDROLASE"/>
</dbReference>
<dbReference type="EMBL" id="JAVLVT010000015">
    <property type="protein sequence ID" value="MDS1272561.1"/>
    <property type="molecule type" value="Genomic_DNA"/>
</dbReference>
<evidence type="ECO:0000313" key="3">
    <source>
        <dbReference type="EMBL" id="MDS1272561.1"/>
    </source>
</evidence>
<dbReference type="RefSeq" id="WP_310914154.1">
    <property type="nucleotide sequence ID" value="NZ_JAVLVT010000015.1"/>
</dbReference>
<sequence>MATTHLTEPRRTQVRSADGTRINVEVRGPDDGTTVVLAHCWATSLDSWAPVVRQLPPDLRVVLYDQRGHGRSEHPPASGYHTTALADDLCAVLDETTNEPAIVCGHSIGGMSIMAAAPRPAFRTRVAAALLANTGCTNLTGQSNALPVPKALSRGAAAAFLRAPAPLGPANPVTAAALRHMTMGPAASPEAVRACAQLVHRCSALPRARWGHVLSTLELSDQVRELTVPTMVLSGNADRFTPPWHARRLAELLPHLLGVVHVPDIGHMGPLEAPAELARVINQLATTHTPSRNGTASAAPETERAA</sequence>
<feature type="compositionally biased region" description="Polar residues" evidence="1">
    <location>
        <begin position="286"/>
        <end position="296"/>
    </location>
</feature>
<keyword evidence="3" id="KW-0378">Hydrolase</keyword>
<dbReference type="GO" id="GO:0016787">
    <property type="term" value="F:hydrolase activity"/>
    <property type="evidence" value="ECO:0007669"/>
    <property type="project" value="UniProtKB-KW"/>
</dbReference>
<name>A0ABU2HB57_9ACTN</name>
<dbReference type="PANTHER" id="PTHR43798">
    <property type="entry name" value="MONOACYLGLYCEROL LIPASE"/>
    <property type="match status" value="1"/>
</dbReference>
<accession>A0ABU2HB57</accession>
<gene>
    <name evidence="3" type="ORF">RIF23_19925</name>
</gene>
<dbReference type="InterPro" id="IPR029058">
    <property type="entry name" value="AB_hydrolase_fold"/>
</dbReference>
<protein>
    <submittedName>
        <fullName evidence="3">Alpha/beta hydrolase</fullName>
    </submittedName>
</protein>
<dbReference type="PANTHER" id="PTHR43798:SF33">
    <property type="entry name" value="HYDROLASE, PUTATIVE (AFU_ORTHOLOGUE AFUA_2G14860)-RELATED"/>
    <property type="match status" value="1"/>
</dbReference>